<keyword evidence="8" id="KW-1185">Reference proteome</keyword>
<evidence type="ECO:0000313" key="7">
    <source>
        <dbReference type="EMBL" id="OPJ56521.1"/>
    </source>
</evidence>
<gene>
    <name evidence="7" type="primary">spoVB_1</name>
    <name evidence="7" type="ORF">CLOTH_09260</name>
</gene>
<feature type="transmembrane region" description="Helical" evidence="6">
    <location>
        <begin position="89"/>
        <end position="110"/>
    </location>
</feature>
<dbReference type="InterPro" id="IPR002797">
    <property type="entry name" value="Polysacc_synth"/>
</dbReference>
<dbReference type="GO" id="GO:0005886">
    <property type="term" value="C:plasma membrane"/>
    <property type="evidence" value="ECO:0007669"/>
    <property type="project" value="UniProtKB-SubCell"/>
</dbReference>
<comment type="caution">
    <text evidence="7">The sequence shown here is derived from an EMBL/GenBank/DDBJ whole genome shotgun (WGS) entry which is preliminary data.</text>
</comment>
<protein>
    <submittedName>
        <fullName evidence="7">Stage V sporulation protein B</fullName>
    </submittedName>
</protein>
<evidence type="ECO:0000256" key="2">
    <source>
        <dbReference type="ARBA" id="ARBA00022475"/>
    </source>
</evidence>
<dbReference type="InterPro" id="IPR050833">
    <property type="entry name" value="Poly_Biosynth_Transport"/>
</dbReference>
<name>A0A1V4I950_9FIRM</name>
<dbReference type="PIRSF" id="PIRSF038958">
    <property type="entry name" value="PG_synth_SpoVB"/>
    <property type="match status" value="1"/>
</dbReference>
<reference evidence="7 8" key="1">
    <citation type="submission" date="2017-03" db="EMBL/GenBank/DDBJ databases">
        <title>Genome sequence of Clostridium thermoalcaliphilum DSM 7309.</title>
        <authorList>
            <person name="Poehlein A."/>
            <person name="Daniel R."/>
        </authorList>
    </citation>
    <scope>NUCLEOTIDE SEQUENCE [LARGE SCALE GENOMIC DNA]</scope>
    <source>
        <strain evidence="7 8">DSM 7309</strain>
    </source>
</reference>
<feature type="transmembrane region" description="Helical" evidence="6">
    <location>
        <begin position="6"/>
        <end position="30"/>
    </location>
</feature>
<dbReference type="RefSeq" id="WP_158080461.1">
    <property type="nucleotide sequence ID" value="NZ_MZGW01000002.1"/>
</dbReference>
<evidence type="ECO:0000256" key="4">
    <source>
        <dbReference type="ARBA" id="ARBA00022989"/>
    </source>
</evidence>
<evidence type="ECO:0000256" key="3">
    <source>
        <dbReference type="ARBA" id="ARBA00022692"/>
    </source>
</evidence>
<evidence type="ECO:0000313" key="8">
    <source>
        <dbReference type="Proteomes" id="UP000190140"/>
    </source>
</evidence>
<feature type="transmembrane region" description="Helical" evidence="6">
    <location>
        <begin position="409"/>
        <end position="433"/>
    </location>
</feature>
<feature type="transmembrane region" description="Helical" evidence="6">
    <location>
        <begin position="318"/>
        <end position="337"/>
    </location>
</feature>
<dbReference type="InterPro" id="IPR024923">
    <property type="entry name" value="PG_synth_SpoVB"/>
</dbReference>
<keyword evidence="3 6" id="KW-0812">Transmembrane</keyword>
<dbReference type="EMBL" id="MZGW01000002">
    <property type="protein sequence ID" value="OPJ56521.1"/>
    <property type="molecule type" value="Genomic_DNA"/>
</dbReference>
<evidence type="ECO:0000256" key="5">
    <source>
        <dbReference type="ARBA" id="ARBA00023136"/>
    </source>
</evidence>
<feature type="transmembrane region" description="Helical" evidence="6">
    <location>
        <begin position="42"/>
        <end position="69"/>
    </location>
</feature>
<dbReference type="InterPro" id="IPR002528">
    <property type="entry name" value="MATE_fam"/>
</dbReference>
<dbReference type="GO" id="GO:0015297">
    <property type="term" value="F:antiporter activity"/>
    <property type="evidence" value="ECO:0007669"/>
    <property type="project" value="InterPro"/>
</dbReference>
<keyword evidence="2" id="KW-1003">Cell membrane</keyword>
<keyword evidence="5 6" id="KW-0472">Membrane</keyword>
<dbReference type="OrthoDB" id="9775950at2"/>
<dbReference type="AlphaFoldDB" id="A0A1V4I950"/>
<evidence type="ECO:0000256" key="6">
    <source>
        <dbReference type="SAM" id="Phobius"/>
    </source>
</evidence>
<dbReference type="CDD" id="cd13124">
    <property type="entry name" value="MATE_SpoVB_like"/>
    <property type="match status" value="1"/>
</dbReference>
<dbReference type="PANTHER" id="PTHR30250">
    <property type="entry name" value="PST FAMILY PREDICTED COLANIC ACID TRANSPORTER"/>
    <property type="match status" value="1"/>
</dbReference>
<evidence type="ECO:0000256" key="1">
    <source>
        <dbReference type="ARBA" id="ARBA00004651"/>
    </source>
</evidence>
<feature type="transmembrane region" description="Helical" evidence="6">
    <location>
        <begin position="270"/>
        <end position="297"/>
    </location>
</feature>
<sequence length="441" mass="49948">MKVPNLLYSTAILAISNVIVRALGFLYRIFLSRTIGTHTLGLFHLALHFLMMCIAITTTGIPVALSSLISKEKTLNNKHNMNILFISTLYLSFFISIVISTIIILNSQFLSSKILNTDKYQLIIITITPAISLITISNVLRGYFYGIKKVSVTAIGQILEQISRILFVYFMLSYIKNPSMNLLIPIVAISLGELVNILFITINLIKEPTLKNNYFISVKEFIYGIKSIWKIALPITFNRIFMEIIKFANSILIPSKLILSGMSHKEALSVYGTIMGMTFPFLFLPFVIISALVINLIPSLSQELAKKNYSFINKKIKFSLLLSFAIAISSTILFLLFGDELCSFVYNNELSGKYLQILSLGGFFMVLNHTLSGILHGIGKEYRATANNLAGLFIELLFIYTLVPMKNINIYGFIYGFILCNFITFILHLITLYNTKRRWRY</sequence>
<keyword evidence="4 6" id="KW-1133">Transmembrane helix</keyword>
<dbReference type="Pfam" id="PF01943">
    <property type="entry name" value="Polysacc_synt"/>
    <property type="match status" value="1"/>
</dbReference>
<accession>A0A1V4I950</accession>
<feature type="transmembrane region" description="Helical" evidence="6">
    <location>
        <begin position="357"/>
        <end position="378"/>
    </location>
</feature>
<proteinExistence type="predicted"/>
<dbReference type="GO" id="GO:0042910">
    <property type="term" value="F:xenobiotic transmembrane transporter activity"/>
    <property type="evidence" value="ECO:0007669"/>
    <property type="project" value="InterPro"/>
</dbReference>
<feature type="transmembrane region" description="Helical" evidence="6">
    <location>
        <begin position="385"/>
        <end position="403"/>
    </location>
</feature>
<dbReference type="Pfam" id="PF01554">
    <property type="entry name" value="MatE"/>
    <property type="match status" value="1"/>
</dbReference>
<feature type="transmembrane region" description="Helical" evidence="6">
    <location>
        <begin position="122"/>
        <end position="144"/>
    </location>
</feature>
<feature type="transmembrane region" description="Helical" evidence="6">
    <location>
        <begin position="182"/>
        <end position="205"/>
    </location>
</feature>
<dbReference type="Proteomes" id="UP000190140">
    <property type="component" value="Unassembled WGS sequence"/>
</dbReference>
<organism evidence="7 8">
    <name type="scientific">Alkalithermobacter paradoxus</name>
    <dbReference type="NCBI Taxonomy" id="29349"/>
    <lineage>
        <taxon>Bacteria</taxon>
        <taxon>Bacillati</taxon>
        <taxon>Bacillota</taxon>
        <taxon>Clostridia</taxon>
        <taxon>Peptostreptococcales</taxon>
        <taxon>Tepidibacteraceae</taxon>
        <taxon>Alkalithermobacter</taxon>
    </lineage>
</organism>
<dbReference type="STRING" id="29349.CLOTH_09260"/>
<dbReference type="PANTHER" id="PTHR30250:SF21">
    <property type="entry name" value="LIPID II FLIPPASE MURJ"/>
    <property type="match status" value="1"/>
</dbReference>
<comment type="subcellular location">
    <subcellularLocation>
        <location evidence="1">Cell membrane</location>
        <topology evidence="1">Multi-pass membrane protein</topology>
    </subcellularLocation>
</comment>